<dbReference type="GO" id="GO:0005509">
    <property type="term" value="F:calcium ion binding"/>
    <property type="evidence" value="ECO:0007669"/>
    <property type="project" value="InterPro"/>
</dbReference>
<keyword evidence="2" id="KW-0677">Repeat</keyword>
<dbReference type="PANTHER" id="PTHR45942">
    <property type="entry name" value="PROTEIN PHOSPATASE 3 REGULATORY SUBUNIT B ALPHA ISOFORM TYPE 1"/>
    <property type="match status" value="1"/>
</dbReference>
<feature type="compositionally biased region" description="Basic and acidic residues" evidence="5">
    <location>
        <begin position="720"/>
        <end position="729"/>
    </location>
</feature>
<evidence type="ECO:0000313" key="7">
    <source>
        <dbReference type="EMBL" id="CAF1041444.1"/>
    </source>
</evidence>
<dbReference type="InterPro" id="IPR011992">
    <property type="entry name" value="EF-hand-dom_pair"/>
</dbReference>
<keyword evidence="1" id="KW-0479">Metal-binding</keyword>
<feature type="region of interest" description="Disordered" evidence="5">
    <location>
        <begin position="503"/>
        <end position="653"/>
    </location>
</feature>
<feature type="compositionally biased region" description="Polar residues" evidence="5">
    <location>
        <begin position="413"/>
        <end position="426"/>
    </location>
</feature>
<name>A0A814JMZ7_9BILA</name>
<feature type="domain" description="EF-hand" evidence="6">
    <location>
        <begin position="892"/>
        <end position="927"/>
    </location>
</feature>
<evidence type="ECO:0000256" key="1">
    <source>
        <dbReference type="ARBA" id="ARBA00022723"/>
    </source>
</evidence>
<dbReference type="InterPro" id="IPR002048">
    <property type="entry name" value="EF_hand_dom"/>
</dbReference>
<evidence type="ECO:0000256" key="3">
    <source>
        <dbReference type="ARBA" id="ARBA00022837"/>
    </source>
</evidence>
<feature type="compositionally biased region" description="Polar residues" evidence="5">
    <location>
        <begin position="530"/>
        <end position="544"/>
    </location>
</feature>
<evidence type="ECO:0000256" key="2">
    <source>
        <dbReference type="ARBA" id="ARBA00022737"/>
    </source>
</evidence>
<dbReference type="EMBL" id="CAJNOT010000636">
    <property type="protein sequence ID" value="CAF1041444.1"/>
    <property type="molecule type" value="Genomic_DNA"/>
</dbReference>
<feature type="domain" description="EF-hand" evidence="6">
    <location>
        <begin position="1091"/>
        <end position="1126"/>
    </location>
</feature>
<dbReference type="Proteomes" id="UP000663864">
    <property type="component" value="Unassembled WGS sequence"/>
</dbReference>
<protein>
    <recommendedName>
        <fullName evidence="6">EF-hand domain-containing protein</fullName>
    </recommendedName>
</protein>
<comment type="caution">
    <text evidence="7">The sequence shown here is derived from an EMBL/GenBank/DDBJ whole genome shotgun (WGS) entry which is preliminary data.</text>
</comment>
<feature type="compositionally biased region" description="Low complexity" evidence="5">
    <location>
        <begin position="774"/>
        <end position="783"/>
    </location>
</feature>
<feature type="region of interest" description="Disordered" evidence="5">
    <location>
        <begin position="750"/>
        <end position="788"/>
    </location>
</feature>
<keyword evidence="3" id="KW-0106">Calcium</keyword>
<evidence type="ECO:0000256" key="4">
    <source>
        <dbReference type="SAM" id="Coils"/>
    </source>
</evidence>
<evidence type="ECO:0000256" key="5">
    <source>
        <dbReference type="SAM" id="MobiDB-lite"/>
    </source>
</evidence>
<dbReference type="PROSITE" id="PS00018">
    <property type="entry name" value="EF_HAND_1"/>
    <property type="match status" value="2"/>
</dbReference>
<feature type="compositionally biased region" description="Polar residues" evidence="5">
    <location>
        <begin position="573"/>
        <end position="615"/>
    </location>
</feature>
<feature type="domain" description="EF-hand" evidence="6">
    <location>
        <begin position="928"/>
        <end position="963"/>
    </location>
</feature>
<feature type="region of interest" description="Disordered" evidence="5">
    <location>
        <begin position="413"/>
        <end position="436"/>
    </location>
</feature>
<feature type="coiled-coil region" evidence="4">
    <location>
        <begin position="130"/>
        <end position="213"/>
    </location>
</feature>
<dbReference type="SMART" id="SM00054">
    <property type="entry name" value="EFh"/>
    <property type="match status" value="3"/>
</dbReference>
<dbReference type="PROSITE" id="PS50222">
    <property type="entry name" value="EF_HAND_2"/>
    <property type="match status" value="3"/>
</dbReference>
<feature type="compositionally biased region" description="Basic and acidic residues" evidence="5">
    <location>
        <begin position="755"/>
        <end position="765"/>
    </location>
</feature>
<feature type="compositionally biased region" description="Polar residues" evidence="5">
    <location>
        <begin position="552"/>
        <end position="564"/>
    </location>
</feature>
<gene>
    <name evidence="7" type="ORF">ZHD862_LOCUS14565</name>
</gene>
<feature type="compositionally biased region" description="Polar residues" evidence="5">
    <location>
        <begin position="644"/>
        <end position="653"/>
    </location>
</feature>
<feature type="region of interest" description="Disordered" evidence="5">
    <location>
        <begin position="720"/>
        <end position="739"/>
    </location>
</feature>
<evidence type="ECO:0000313" key="8">
    <source>
        <dbReference type="Proteomes" id="UP000663864"/>
    </source>
</evidence>
<dbReference type="CDD" id="cd00051">
    <property type="entry name" value="EFh"/>
    <property type="match status" value="1"/>
</dbReference>
<dbReference type="InterPro" id="IPR018247">
    <property type="entry name" value="EF_Hand_1_Ca_BS"/>
</dbReference>
<proteinExistence type="predicted"/>
<sequence>MFYLLEDQLIDDIVSRAEQSRISYNLQREEFHNLNGNLQTYLNNIKTIDDDNHHLKENIQQIRTNYISTLENYLKYLLNDFHQLSQKLTETHIDRYKFKAHTRRIVNEREEFKQRINFIASNEKEQIKHLNILQKKERSVRNEFLKLNEQLQNCLNNVENEKQAHQQAMNKVDSLQVQLEQICIERSKTEFQIQTLKEEIKLIQTAKDFLNEEHETIIATETEANEYLLSHLYDSIVYIREDFNQLNKTQLKQIENEYKQMLQISEENFTNHQKINELTISQQRTSQIECERLQEEYQLVLQDLTTINNHNQILSEQILAMETDLYSLRDQRIQQLTSKDNEIECSKIELQILKEKLYHLVEYDQNLKFELTLYRGVLESEYKRKQKQSSINTSYLRRPTILQTNNNLIIDRTTSLTSSTNQSKFNDQQEENLTNRDRIQSEYDTLGEDKNNQINDVLSTKTSSNDGKLVTQDISWQHVIEPFNQEQEQDRIKDQLISSFEAQQTFSASSETRKSPTPSIPPVVIREDQSAFSPIQQLTATPSELRSLPIIPSTNQQTSPTETVSDLFKIRHSSLTSPQEPQTLSEIQKSPTLPTTSTLQEDQTASENVSHSPSALSEDHRTISEVSQSLSSISSDASTKLSDIQGSPSSPTKTITTEYQQLASDLHEQSSIIPEDRETASEIQIFPSVDTPTTSTDIQENIASILSNNDNKLELKQDDISEQTQREEEISSSLTSQTQENYTTDYFSSTIISSDHNDDKIDERNSLLPRDGSKQSSSNTSLSNIEEVDLPTSQKVEITSEHDNDPNLAVIIQDLRYVFHELANDEDLVEINYDLPDKLLDRLEFRDQLIRTLFDSLLRKYLLQSAAQDNRPKTLDWIEFRDILFPIITGRYTERHIRKLFDLFDTSKDGYLSLQEIAELLEILQANNTISLAQNIIDEYDTDHDGKLSVDELIEAIKKTDDINEHVLSKETENKQWFNQTSLDSQAISLEISSRNFPTKTNDKFNKEISLLGRIFKSVGANPDSKQLDSNKKNLSIEIINEFINNNINISYDDLQLFIELYLNKKQNTNSFINWIEFRDIFLPIINNGYYSTDDVQRWFDIFDIDHNGIITQQQVIQFLRLLQIENLDEIMNKLNVITETHTYDNIPWTLDELIFALNNVDETCAHVITNNEQIQQIASFDIDWLSNNVF</sequence>
<evidence type="ECO:0000259" key="6">
    <source>
        <dbReference type="PROSITE" id="PS50222"/>
    </source>
</evidence>
<keyword evidence="4" id="KW-0175">Coiled coil</keyword>
<dbReference type="Pfam" id="PF13499">
    <property type="entry name" value="EF-hand_7"/>
    <property type="match status" value="1"/>
</dbReference>
<dbReference type="Gene3D" id="1.10.238.10">
    <property type="entry name" value="EF-hand"/>
    <property type="match status" value="2"/>
</dbReference>
<dbReference type="SUPFAM" id="SSF47473">
    <property type="entry name" value="EF-hand"/>
    <property type="match status" value="2"/>
</dbReference>
<dbReference type="AlphaFoldDB" id="A0A814JMZ7"/>
<feature type="compositionally biased region" description="Low complexity" evidence="5">
    <location>
        <begin position="624"/>
        <end position="642"/>
    </location>
</feature>
<reference evidence="7" key="1">
    <citation type="submission" date="2021-02" db="EMBL/GenBank/DDBJ databases">
        <authorList>
            <person name="Nowell W R."/>
        </authorList>
    </citation>
    <scope>NUCLEOTIDE SEQUENCE</scope>
</reference>
<organism evidence="7 8">
    <name type="scientific">Rotaria sordida</name>
    <dbReference type="NCBI Taxonomy" id="392033"/>
    <lineage>
        <taxon>Eukaryota</taxon>
        <taxon>Metazoa</taxon>
        <taxon>Spiralia</taxon>
        <taxon>Gnathifera</taxon>
        <taxon>Rotifera</taxon>
        <taxon>Eurotatoria</taxon>
        <taxon>Bdelloidea</taxon>
        <taxon>Philodinida</taxon>
        <taxon>Philodinidae</taxon>
        <taxon>Rotaria</taxon>
    </lineage>
</organism>
<accession>A0A814JMZ7</accession>